<keyword evidence="7" id="KW-1185">Reference proteome</keyword>
<comment type="subcellular location">
    <subcellularLocation>
        <location evidence="1">Nucleus</location>
    </subcellularLocation>
</comment>
<dbReference type="PROSITE" id="PS51634">
    <property type="entry name" value="CRC"/>
    <property type="match status" value="1"/>
</dbReference>
<evidence type="ECO:0000256" key="2">
    <source>
        <dbReference type="ARBA" id="ARBA00007267"/>
    </source>
</evidence>
<gene>
    <name evidence="6" type="ORF">CITCOLO1_LOCUS16840</name>
</gene>
<accession>A0ABP0YVN7</accession>
<proteinExistence type="inferred from homology"/>
<dbReference type="Proteomes" id="UP001642487">
    <property type="component" value="Chromosome 6"/>
</dbReference>
<dbReference type="PANTHER" id="PTHR46159">
    <property type="entry name" value="PROTEIN TESMIN/TSO1-LIKE CXC 2"/>
    <property type="match status" value="1"/>
</dbReference>
<dbReference type="InterPro" id="IPR005172">
    <property type="entry name" value="CRC"/>
</dbReference>
<evidence type="ECO:0000256" key="1">
    <source>
        <dbReference type="ARBA" id="ARBA00004123"/>
    </source>
</evidence>
<dbReference type="EMBL" id="OZ021740">
    <property type="protein sequence ID" value="CAK9324602.1"/>
    <property type="molecule type" value="Genomic_DNA"/>
</dbReference>
<feature type="region of interest" description="Disordered" evidence="4">
    <location>
        <begin position="156"/>
        <end position="190"/>
    </location>
</feature>
<comment type="similarity">
    <text evidence="2">Belongs to the lin-54 family.</text>
</comment>
<evidence type="ECO:0000256" key="4">
    <source>
        <dbReference type="SAM" id="MobiDB-lite"/>
    </source>
</evidence>
<evidence type="ECO:0000256" key="3">
    <source>
        <dbReference type="ARBA" id="ARBA00023242"/>
    </source>
</evidence>
<reference evidence="6 7" key="1">
    <citation type="submission" date="2024-03" db="EMBL/GenBank/DDBJ databases">
        <authorList>
            <person name="Gkanogiannis A."/>
            <person name="Becerra Lopez-Lavalle L."/>
        </authorList>
    </citation>
    <scope>NUCLEOTIDE SEQUENCE [LARGE SCALE GENOMIC DNA]</scope>
</reference>
<dbReference type="SMART" id="SM01114">
    <property type="entry name" value="CXC"/>
    <property type="match status" value="2"/>
</dbReference>
<dbReference type="InterPro" id="IPR033467">
    <property type="entry name" value="Tesmin/TSO1-like_CXC"/>
</dbReference>
<dbReference type="Pfam" id="PF03638">
    <property type="entry name" value="TCR"/>
    <property type="match status" value="2"/>
</dbReference>
<sequence length="386" mass="43089">MKNLRWVGELRKTIQQPRFILSIGRPLHHPPPPSAAFFYPRTGAAEFPFPSLTREAPLSFRTHSSTIALQLTPQLTPPPPVLTKFLVGEIELMYVCTNNREAAAFDDSYFHEIENIYAEILVEDNGGVEYQNSDVPYLNSENINENENPNNTLPVSSDVSMNEMNNNSCSTNRKRKKSKMEHGNKSSPGCNCKKSECLKLYCECFASGMYCSQDLCGCTDCFNIPLYEDTVEAAKQQILSKNPSAFAPKKEKENGTTTKTTSSAKRRGCKCKQSKCEKNYCECLQAGVACTIACHCQSCNNPRGTRLGNNNYHTPENGMLYNNIHPFKPFPITNTILGAPYRLAPNLQPFHDNDLLYPPSYSTSASYVRAGSSSSSMSNLREPTKH</sequence>
<feature type="domain" description="CRC" evidence="5">
    <location>
        <begin position="186"/>
        <end position="304"/>
    </location>
</feature>
<evidence type="ECO:0000259" key="5">
    <source>
        <dbReference type="PROSITE" id="PS51634"/>
    </source>
</evidence>
<keyword evidence="3" id="KW-0539">Nucleus</keyword>
<organism evidence="6 7">
    <name type="scientific">Citrullus colocynthis</name>
    <name type="common">colocynth</name>
    <dbReference type="NCBI Taxonomy" id="252529"/>
    <lineage>
        <taxon>Eukaryota</taxon>
        <taxon>Viridiplantae</taxon>
        <taxon>Streptophyta</taxon>
        <taxon>Embryophyta</taxon>
        <taxon>Tracheophyta</taxon>
        <taxon>Spermatophyta</taxon>
        <taxon>Magnoliopsida</taxon>
        <taxon>eudicotyledons</taxon>
        <taxon>Gunneridae</taxon>
        <taxon>Pentapetalae</taxon>
        <taxon>rosids</taxon>
        <taxon>fabids</taxon>
        <taxon>Cucurbitales</taxon>
        <taxon>Cucurbitaceae</taxon>
        <taxon>Benincaseae</taxon>
        <taxon>Citrullus</taxon>
    </lineage>
</organism>
<dbReference type="InterPro" id="IPR044522">
    <property type="entry name" value="TSO1-like"/>
</dbReference>
<feature type="compositionally biased region" description="Polar residues" evidence="4">
    <location>
        <begin position="156"/>
        <end position="171"/>
    </location>
</feature>
<dbReference type="PANTHER" id="PTHR46159:SF6">
    <property type="entry name" value="OS12G0605300 PROTEIN"/>
    <property type="match status" value="1"/>
</dbReference>
<evidence type="ECO:0000313" key="7">
    <source>
        <dbReference type="Proteomes" id="UP001642487"/>
    </source>
</evidence>
<protein>
    <recommendedName>
        <fullName evidence="5">CRC domain-containing protein</fullName>
    </recommendedName>
</protein>
<name>A0ABP0YVN7_9ROSI</name>
<evidence type="ECO:0000313" key="6">
    <source>
        <dbReference type="EMBL" id="CAK9324602.1"/>
    </source>
</evidence>